<dbReference type="PANTHER" id="PTHR21680">
    <property type="entry name" value="COILED-COIL DOMAIN-CONTAINING PROTEIN 124"/>
    <property type="match status" value="1"/>
</dbReference>
<gene>
    <name evidence="6" type="ORF">BDZ90DRAFT_278478</name>
</gene>
<sequence length="227" mass="23940">MAPKGNSKAAAGRARKEDAANAKAAAANAKAEEAEAAKWEQGAKGRSKADDKASKAAAAAAKKAELDRLKQEDEADLPKTVKAKGGAGGGKAAKSAPAKSAGPPSGLDDAIQSFSASNIDDAIGALSLTGESTAKDKVGAKAGMIDAHPERRFKAAFEAYKEAEMPRIRQERPGLRKQQYENELFEEFKKSPSNPFNQINVSYNASQEEKVAALQKQRDTLAKRLAD</sequence>
<dbReference type="InterPro" id="IPR010422">
    <property type="entry name" value="Ccdc124/Oxs1"/>
</dbReference>
<dbReference type="GO" id="GO:0005634">
    <property type="term" value="C:nucleus"/>
    <property type="evidence" value="ECO:0007669"/>
    <property type="project" value="TreeGrafter"/>
</dbReference>
<organism evidence="6 7">
    <name type="scientific">Jaminaea rosea</name>
    <dbReference type="NCBI Taxonomy" id="1569628"/>
    <lineage>
        <taxon>Eukaryota</taxon>
        <taxon>Fungi</taxon>
        <taxon>Dikarya</taxon>
        <taxon>Basidiomycota</taxon>
        <taxon>Ustilaginomycotina</taxon>
        <taxon>Exobasidiomycetes</taxon>
        <taxon>Microstromatales</taxon>
        <taxon>Microstromatales incertae sedis</taxon>
        <taxon>Jaminaea</taxon>
    </lineage>
</organism>
<proteinExistence type="inferred from homology"/>
<dbReference type="EMBL" id="KZ819664">
    <property type="protein sequence ID" value="PWN29088.1"/>
    <property type="molecule type" value="Genomic_DNA"/>
</dbReference>
<dbReference type="GeneID" id="37030915"/>
<dbReference type="Pfam" id="PF06244">
    <property type="entry name" value="Ccdc124"/>
    <property type="match status" value="1"/>
</dbReference>
<feature type="domain" description="LSO1/LSO2" evidence="5">
    <location>
        <begin position="7"/>
        <end position="74"/>
    </location>
</feature>
<feature type="region of interest" description="Disordered" evidence="3">
    <location>
        <begin position="1"/>
        <end position="113"/>
    </location>
</feature>
<dbReference type="Proteomes" id="UP000245884">
    <property type="component" value="Unassembled WGS sequence"/>
</dbReference>
<evidence type="ECO:0000256" key="2">
    <source>
        <dbReference type="ARBA" id="ARBA00023054"/>
    </source>
</evidence>
<protein>
    <submittedName>
        <fullName evidence="6">DUF1014-domain-containing protein</fullName>
    </submittedName>
</protein>
<dbReference type="OrthoDB" id="76412at2759"/>
<dbReference type="GO" id="GO:0006366">
    <property type="term" value="P:transcription by RNA polymerase II"/>
    <property type="evidence" value="ECO:0007669"/>
    <property type="project" value="TreeGrafter"/>
</dbReference>
<evidence type="ECO:0000313" key="6">
    <source>
        <dbReference type="EMBL" id="PWN29088.1"/>
    </source>
</evidence>
<dbReference type="STRING" id="1569628.A0A316UWB0"/>
<evidence type="ECO:0000259" key="5">
    <source>
        <dbReference type="Pfam" id="PF22048"/>
    </source>
</evidence>
<feature type="compositionally biased region" description="Basic and acidic residues" evidence="3">
    <location>
        <begin position="62"/>
        <end position="79"/>
    </location>
</feature>
<reference evidence="6 7" key="1">
    <citation type="journal article" date="2018" name="Mol. Biol. Evol.">
        <title>Broad Genomic Sampling Reveals a Smut Pathogenic Ancestry of the Fungal Clade Ustilaginomycotina.</title>
        <authorList>
            <person name="Kijpornyongpan T."/>
            <person name="Mondo S.J."/>
            <person name="Barry K."/>
            <person name="Sandor L."/>
            <person name="Lee J."/>
            <person name="Lipzen A."/>
            <person name="Pangilinan J."/>
            <person name="LaButti K."/>
            <person name="Hainaut M."/>
            <person name="Henrissat B."/>
            <person name="Grigoriev I.V."/>
            <person name="Spatafora J.W."/>
            <person name="Aime M.C."/>
        </authorList>
    </citation>
    <scope>NUCLEOTIDE SEQUENCE [LARGE SCALE GENOMIC DNA]</scope>
    <source>
        <strain evidence="6 7">MCA 5214</strain>
    </source>
</reference>
<evidence type="ECO:0000256" key="3">
    <source>
        <dbReference type="SAM" id="MobiDB-lite"/>
    </source>
</evidence>
<feature type="compositionally biased region" description="Low complexity" evidence="3">
    <location>
        <begin position="92"/>
        <end position="106"/>
    </location>
</feature>
<dbReference type="GO" id="GO:0003713">
    <property type="term" value="F:transcription coactivator activity"/>
    <property type="evidence" value="ECO:0007669"/>
    <property type="project" value="TreeGrafter"/>
</dbReference>
<dbReference type="AlphaFoldDB" id="A0A316UWB0"/>
<dbReference type="PANTHER" id="PTHR21680:SF0">
    <property type="entry name" value="COILED-COIL DOMAIN-CONTAINING PROTEIN 124"/>
    <property type="match status" value="1"/>
</dbReference>
<evidence type="ECO:0000259" key="4">
    <source>
        <dbReference type="Pfam" id="PF06244"/>
    </source>
</evidence>
<name>A0A316UWB0_9BASI</name>
<comment type="similarity">
    <text evidence="1">Belongs to the CCDC124 family.</text>
</comment>
<dbReference type="Pfam" id="PF22048">
    <property type="entry name" value="LSO1_2-like"/>
    <property type="match status" value="1"/>
</dbReference>
<dbReference type="InterPro" id="IPR054413">
    <property type="entry name" value="LSO1/2"/>
</dbReference>
<keyword evidence="7" id="KW-1185">Reference proteome</keyword>
<evidence type="ECO:0000313" key="7">
    <source>
        <dbReference type="Proteomes" id="UP000245884"/>
    </source>
</evidence>
<accession>A0A316UWB0</accession>
<keyword evidence="2" id="KW-0175">Coiled coil</keyword>
<dbReference type="RefSeq" id="XP_025363700.1">
    <property type="nucleotide sequence ID" value="XM_025509092.1"/>
</dbReference>
<dbReference type="InterPro" id="IPR054414">
    <property type="entry name" value="Ccdc124/Oxs1_C"/>
</dbReference>
<feature type="domain" description="Coiled-coil" evidence="4">
    <location>
        <begin position="111"/>
        <end position="198"/>
    </location>
</feature>
<evidence type="ECO:0000256" key="1">
    <source>
        <dbReference type="ARBA" id="ARBA00008296"/>
    </source>
</evidence>
<feature type="compositionally biased region" description="Basic and acidic residues" evidence="3">
    <location>
        <begin position="30"/>
        <end position="54"/>
    </location>
</feature>